<gene>
    <name evidence="5" type="ORF">OHA16_39365</name>
</gene>
<dbReference type="InterPro" id="IPR050748">
    <property type="entry name" value="Glycosyltrans_8_dom-fam"/>
</dbReference>
<dbReference type="InterPro" id="IPR002495">
    <property type="entry name" value="Glyco_trans_8"/>
</dbReference>
<dbReference type="EMBL" id="CP108110">
    <property type="protein sequence ID" value="WUQ88528.1"/>
    <property type="molecule type" value="Genomic_DNA"/>
</dbReference>
<keyword evidence="3" id="KW-0479">Metal-binding</keyword>
<evidence type="ECO:0000256" key="2">
    <source>
        <dbReference type="ARBA" id="ARBA00022679"/>
    </source>
</evidence>
<evidence type="ECO:0000313" key="6">
    <source>
        <dbReference type="Proteomes" id="UP001432222"/>
    </source>
</evidence>
<dbReference type="RefSeq" id="WP_328959073.1">
    <property type="nucleotide sequence ID" value="NZ_CP108110.1"/>
</dbReference>
<dbReference type="Proteomes" id="UP001432222">
    <property type="component" value="Chromosome"/>
</dbReference>
<dbReference type="SUPFAM" id="SSF53448">
    <property type="entry name" value="Nucleotide-diphospho-sugar transferases"/>
    <property type="match status" value="1"/>
</dbReference>
<organism evidence="5 6">
    <name type="scientific">Kitasatospora purpeofusca</name>
    <dbReference type="NCBI Taxonomy" id="67352"/>
    <lineage>
        <taxon>Bacteria</taxon>
        <taxon>Bacillati</taxon>
        <taxon>Actinomycetota</taxon>
        <taxon>Actinomycetes</taxon>
        <taxon>Kitasatosporales</taxon>
        <taxon>Streptomycetaceae</taxon>
        <taxon>Kitasatospora</taxon>
    </lineage>
</organism>
<evidence type="ECO:0000256" key="4">
    <source>
        <dbReference type="SAM" id="MobiDB-lite"/>
    </source>
</evidence>
<accession>A0ABZ1UBI4</accession>
<protein>
    <submittedName>
        <fullName evidence="5">Glycosyltransferase family 8 protein</fullName>
    </submittedName>
</protein>
<dbReference type="PANTHER" id="PTHR13778">
    <property type="entry name" value="GLYCOSYLTRANSFERASE 8 DOMAIN-CONTAINING PROTEIN"/>
    <property type="match status" value="1"/>
</dbReference>
<dbReference type="InterPro" id="IPR029044">
    <property type="entry name" value="Nucleotide-diphossugar_trans"/>
</dbReference>
<evidence type="ECO:0000256" key="3">
    <source>
        <dbReference type="ARBA" id="ARBA00022723"/>
    </source>
</evidence>
<dbReference type="PANTHER" id="PTHR13778:SF47">
    <property type="entry name" value="LIPOPOLYSACCHARIDE 1,3-GALACTOSYLTRANSFERASE"/>
    <property type="match status" value="1"/>
</dbReference>
<name>A0ABZ1UBI4_9ACTN</name>
<dbReference type="Pfam" id="PF01501">
    <property type="entry name" value="Glyco_transf_8"/>
    <property type="match status" value="1"/>
</dbReference>
<keyword evidence="6" id="KW-1185">Reference proteome</keyword>
<reference evidence="5" key="1">
    <citation type="submission" date="2022-10" db="EMBL/GenBank/DDBJ databases">
        <title>The complete genomes of actinobacterial strains from the NBC collection.</title>
        <authorList>
            <person name="Joergensen T.S."/>
            <person name="Alvarez Arevalo M."/>
            <person name="Sterndorff E.B."/>
            <person name="Faurdal D."/>
            <person name="Vuksanovic O."/>
            <person name="Mourched A.-S."/>
            <person name="Charusanti P."/>
            <person name="Shaw S."/>
            <person name="Blin K."/>
            <person name="Weber T."/>
        </authorList>
    </citation>
    <scope>NUCLEOTIDE SEQUENCE</scope>
    <source>
        <strain evidence="5">NBC_00222</strain>
    </source>
</reference>
<dbReference type="CDD" id="cd04194">
    <property type="entry name" value="GT8_A4GalT_like"/>
    <property type="match status" value="1"/>
</dbReference>
<evidence type="ECO:0000313" key="5">
    <source>
        <dbReference type="EMBL" id="WUQ88528.1"/>
    </source>
</evidence>
<feature type="region of interest" description="Disordered" evidence="4">
    <location>
        <begin position="295"/>
        <end position="318"/>
    </location>
</feature>
<evidence type="ECO:0000256" key="1">
    <source>
        <dbReference type="ARBA" id="ARBA00022676"/>
    </source>
</evidence>
<dbReference type="Gene3D" id="3.90.550.10">
    <property type="entry name" value="Spore Coat Polysaccharide Biosynthesis Protein SpsA, Chain A"/>
    <property type="match status" value="1"/>
</dbReference>
<proteinExistence type="predicted"/>
<keyword evidence="2" id="KW-0808">Transferase</keyword>
<keyword evidence="1" id="KW-0328">Glycosyltransferase</keyword>
<sequence>MSSSDGEATRLVFAIDEAYSLPLTVAWHSLRVSNSELTDRLTIDVLYEELSPPTIERLRWHAELLGLRVRLRPVRLEPIRYPTAFGGAQANYLRLVIPELYLDGERILYLDADLVVRGDLRALLDTGLDGRPIAAVRDPLNPVVGRGRALPGWSKLGIPPEQEYFNSGVLLIDPARCREERLFARAVEFIAAHPEHIRLWDQDALNWAAADRWQRLDPHRNAFPLSALVRTPWVSYTTEDLMPLQDLVRLEETAAVLHFASPAKPWKNLLPDGPAADAYRALLSAVRDAELGVHRHGLNADPPRLHPRPTTPNQTGGH</sequence>